<dbReference type="InterPro" id="IPR035089">
    <property type="entry name" value="Phage_sheath_subtilisin"/>
</dbReference>
<evidence type="ECO:0000259" key="9">
    <source>
        <dbReference type="Pfam" id="PF17482"/>
    </source>
</evidence>
<evidence type="ECO:0000259" key="8">
    <source>
        <dbReference type="Pfam" id="PF04984"/>
    </source>
</evidence>
<reference evidence="12 13" key="1">
    <citation type="journal article" date="2015" name="Plant Pathol. J.">
        <title>Isolation and Genomic Characterization of the T4-Like Bacteriophage PM2 Infecting Pectobacterium carotovorum subsp. carotovorum.</title>
        <authorList>
            <person name="Lim J.A."/>
            <person name="Lee D.H."/>
            <person name="Heu S."/>
        </authorList>
    </citation>
    <scope>NUCLEOTIDE SEQUENCE [LARGE SCALE GENOMIC DNA]</scope>
</reference>
<dbReference type="KEGG" id="vg:26638081"/>
<keyword evidence="5" id="KW-1229">Viral tail sheath protein</keyword>
<dbReference type="RefSeq" id="YP_009211609.1">
    <property type="nucleotide sequence ID" value="NC_028940.1"/>
</dbReference>
<keyword evidence="13" id="KW-1185">Reference proteome</keyword>
<dbReference type="Pfam" id="PF22639">
    <property type="entry name" value="Gp18_dom_I"/>
    <property type="match status" value="1"/>
</dbReference>
<gene>
    <name evidence="12" type="ORF">PM2_188</name>
</gene>
<keyword evidence="7" id="KW-1160">Virus entry into host cell</keyword>
<accession>A0A0A0Q2G4</accession>
<evidence type="ECO:0000256" key="6">
    <source>
        <dbReference type="ARBA" id="ARBA00023009"/>
    </source>
</evidence>
<sequence>MALLSPGVELKETSVQSTVVRNATGRAALVGKFQWGPAYQVIQITNEVELVDQFGGPNNEVADYFMSGMNFLQYGNDLRVVRVVNRDVAKNASPVAGNIETTINTAGSNYKVGDTIRVKYLQTIVEDSGKITKVDTDGKILSVFIPSGKIISYARTVNQYPNLGQAWTAEISTSSSGVSGTISIGGIVTDSGILLTEAENSEGTIESLEFQESLAKYSMPGVVALYPGEIGSTLEVEIVSKADYDKGNALQLQIYPTGGTRASVAKSVFNYGPQSDTQFGFIVRRDGVIVENVILSTKQGEKDIYGNNIYMDDYFSKGTSNYIYATSLNWPKDFSGIIHLQGGLSANDQITAGNLMQGWDLFADREALHVNLLIAGACSGEGDAVASTVQKYVASIADERQDCLAFISPPKGLLVNVPLQRAVDNLIDWRGATGAFDTDNMNISTTYAAIDGNYKYQYDKYNDVNRWVPLAADMAGLCARTDDISQPWMSPAGYNRGQILNVLKLAIEPRQSHRDRMYQDAINPVVGFSGGDGFVLFGDKTATKVPSPMDHINVRRLMNMLKKNIGDASKYKLFELNDNFTRSSFRMETSQYLEGIRSLGGIYEGRVVCDTTNNTPSVIDRNEFVASIYVKPARSINYITLNFVATSTGANFDELIGPVQ</sequence>
<dbReference type="Gene3D" id="2.40.10.380">
    <property type="match status" value="1"/>
</dbReference>
<name>A0A0A0Q2G4_9CAUD</name>
<dbReference type="GO" id="GO:0099000">
    <property type="term" value="P:symbiont genome ejection through host cell envelope, contractile tail mechanism"/>
    <property type="evidence" value="ECO:0007669"/>
    <property type="project" value="UniProtKB-KW"/>
</dbReference>
<comment type="similarity">
    <text evidence="1">Belongs to the myoviridae tail sheath protein family.</text>
</comment>
<evidence type="ECO:0000313" key="13">
    <source>
        <dbReference type="Proteomes" id="UP000030739"/>
    </source>
</evidence>
<dbReference type="Pfam" id="PF22671">
    <property type="entry name" value="Gp18_domIII_N"/>
    <property type="match status" value="1"/>
</dbReference>
<evidence type="ECO:0000256" key="5">
    <source>
        <dbReference type="ARBA" id="ARBA00023003"/>
    </source>
</evidence>
<evidence type="ECO:0000256" key="7">
    <source>
        <dbReference type="ARBA" id="ARBA00023296"/>
    </source>
</evidence>
<dbReference type="PANTHER" id="PTHR35861">
    <property type="match status" value="1"/>
</dbReference>
<dbReference type="EMBL" id="KF835987">
    <property type="protein sequence ID" value="AHY25150.1"/>
    <property type="molecule type" value="Genomic_DNA"/>
</dbReference>
<keyword evidence="5" id="KW-0946">Virion</keyword>
<dbReference type="InterPro" id="IPR020287">
    <property type="entry name" value="Tail_sheath_C"/>
</dbReference>
<proteinExistence type="inferred from homology"/>
<dbReference type="Pfam" id="PF17482">
    <property type="entry name" value="Phage_sheath_1C"/>
    <property type="match status" value="1"/>
</dbReference>
<dbReference type="Gene3D" id="3.40.50.11780">
    <property type="match status" value="1"/>
</dbReference>
<feature type="domain" description="Tail sheath protein subtilisin-like" evidence="8">
    <location>
        <begin position="349"/>
        <end position="542"/>
    </location>
</feature>
<dbReference type="PANTHER" id="PTHR35861:SF2">
    <property type="entry name" value="FELS-2 PROPHAGE PROTEIN"/>
    <property type="match status" value="1"/>
</dbReference>
<dbReference type="Pfam" id="PF04984">
    <property type="entry name" value="Phage_sheath_1"/>
    <property type="match status" value="1"/>
</dbReference>
<dbReference type="InterPro" id="IPR054564">
    <property type="entry name" value="Gp18_domIII_N"/>
</dbReference>
<organism evidence="12 13">
    <name type="scientific">Pectobacterium bacteriophage PM2</name>
    <dbReference type="NCBI Taxonomy" id="1429794"/>
    <lineage>
        <taxon>Viruses</taxon>
        <taxon>Duplodnaviria</taxon>
        <taxon>Heunggongvirae</taxon>
        <taxon>Uroviricota</taxon>
        <taxon>Caudoviricetes</taxon>
        <taxon>Pantevenvirales</taxon>
        <taxon>Straboviridae</taxon>
        <taxon>Tevenvirinae</taxon>
        <taxon>Mosugukvirus</taxon>
        <taxon>Mosugukvirus pm2</taxon>
    </lineage>
</organism>
<feature type="domain" description="Tail sheath protein Gp18-like" evidence="11">
    <location>
        <begin position="24"/>
        <end position="83"/>
    </location>
</feature>
<keyword evidence="3" id="KW-1227">Viral tail protein</keyword>
<keyword evidence="4" id="KW-1242">Viral contractile tail ejection system</keyword>
<dbReference type="OrthoDB" id="879at10239"/>
<dbReference type="GO" id="GO:0098027">
    <property type="term" value="C:virus tail, sheath"/>
    <property type="evidence" value="ECO:0007669"/>
    <property type="project" value="UniProtKB-KW"/>
</dbReference>
<dbReference type="InterPro" id="IPR054565">
    <property type="entry name" value="Gp18-like_dom_I"/>
</dbReference>
<feature type="domain" description="Tail sheath protein Gp18-like" evidence="10">
    <location>
        <begin position="97"/>
        <end position="188"/>
    </location>
</feature>
<keyword evidence="2" id="KW-1162">Viral penetration into host cytoplasm</keyword>
<evidence type="ECO:0000259" key="10">
    <source>
        <dbReference type="Pfam" id="PF22639"/>
    </source>
</evidence>
<dbReference type="GeneID" id="26638081"/>
<protein>
    <submittedName>
        <fullName evidence="12">Tail sheath protein</fullName>
    </submittedName>
</protein>
<dbReference type="InterPro" id="IPR052042">
    <property type="entry name" value="Tail_sheath_structural"/>
</dbReference>
<dbReference type="Proteomes" id="UP000030739">
    <property type="component" value="Segment"/>
</dbReference>
<evidence type="ECO:0000259" key="11">
    <source>
        <dbReference type="Pfam" id="PF22671"/>
    </source>
</evidence>
<keyword evidence="6" id="KW-1171">Viral genome ejection through host cell envelope</keyword>
<feature type="domain" description="Tail sheath protein C-terminal" evidence="9">
    <location>
        <begin position="546"/>
        <end position="646"/>
    </location>
</feature>
<evidence type="ECO:0000256" key="2">
    <source>
        <dbReference type="ARBA" id="ARBA00022595"/>
    </source>
</evidence>
<evidence type="ECO:0000256" key="1">
    <source>
        <dbReference type="ARBA" id="ARBA00008005"/>
    </source>
</evidence>
<evidence type="ECO:0000256" key="4">
    <source>
        <dbReference type="ARBA" id="ARBA00022766"/>
    </source>
</evidence>
<evidence type="ECO:0000313" key="12">
    <source>
        <dbReference type="EMBL" id="AHY25150.1"/>
    </source>
</evidence>
<evidence type="ECO:0000256" key="3">
    <source>
        <dbReference type="ARBA" id="ARBA00022732"/>
    </source>
</evidence>